<dbReference type="Proteomes" id="UP001174205">
    <property type="component" value="Unassembled WGS sequence"/>
</dbReference>
<evidence type="ECO:0000313" key="2">
    <source>
        <dbReference type="EMBL" id="MDN4603875.1"/>
    </source>
</evidence>
<dbReference type="RefSeq" id="WP_024630855.1">
    <property type="nucleotide sequence ID" value="NZ_JAROCD010000011.1"/>
</dbReference>
<name>A0ABT8JFI4_9BACL</name>
<organism evidence="2 3">
    <name type="scientific">Paenibacillus vandeheii</name>
    <dbReference type="NCBI Taxonomy" id="3035917"/>
    <lineage>
        <taxon>Bacteria</taxon>
        <taxon>Bacillati</taxon>
        <taxon>Bacillota</taxon>
        <taxon>Bacilli</taxon>
        <taxon>Bacillales</taxon>
        <taxon>Paenibacillaceae</taxon>
        <taxon>Paenibacillus</taxon>
    </lineage>
</organism>
<dbReference type="EMBL" id="JAROCD010000011">
    <property type="protein sequence ID" value="MDN4603875.1"/>
    <property type="molecule type" value="Genomic_DNA"/>
</dbReference>
<feature type="transmembrane region" description="Helical" evidence="1">
    <location>
        <begin position="181"/>
        <end position="205"/>
    </location>
</feature>
<keyword evidence="3" id="KW-1185">Reference proteome</keyword>
<reference evidence="2" key="1">
    <citation type="submission" date="2023-03" db="EMBL/GenBank/DDBJ databases">
        <title>MT1 and MT2 Draft Genomes of Novel Species.</title>
        <authorList>
            <person name="Venkateswaran K."/>
        </authorList>
    </citation>
    <scope>NUCLEOTIDE SEQUENCE</scope>
    <source>
        <strain evidence="2">F6_3S_P_1C</strain>
    </source>
</reference>
<evidence type="ECO:0000256" key="1">
    <source>
        <dbReference type="SAM" id="Phobius"/>
    </source>
</evidence>
<accession>A0ABT8JFI4</accession>
<comment type="caution">
    <text evidence="2">The sequence shown here is derived from an EMBL/GenBank/DDBJ whole genome shotgun (WGS) entry which is preliminary data.</text>
</comment>
<protein>
    <submittedName>
        <fullName evidence="2">Uncharacterized protein</fullName>
    </submittedName>
</protein>
<keyword evidence="1" id="KW-0812">Transmembrane</keyword>
<keyword evidence="1" id="KW-1133">Transmembrane helix</keyword>
<proteinExistence type="predicted"/>
<evidence type="ECO:0000313" key="3">
    <source>
        <dbReference type="Proteomes" id="UP001174205"/>
    </source>
</evidence>
<sequence>MFKFRLKKRNQYGWDAISAIVPGMPTLKLSYWVKNKEVCSYISKESQITSEVLKASHEADQNTEIQIWRRIGSDMSEDSWSILCLAAAVDRRTRVVTFISTCYKHLQHANELASKLWKKSKAKLIRAICPDNLFLAHQICMAKYNLSQNSFSMVGEVSEEYGKIIFATQTKRTGNLVEKRIYFVGLMDVIQFNGLLASLLTILGVGTRKS</sequence>
<keyword evidence="1" id="KW-0472">Membrane</keyword>
<gene>
    <name evidence="2" type="ORF">P5G61_21715</name>
</gene>